<evidence type="ECO:0000256" key="1">
    <source>
        <dbReference type="SAM" id="SignalP"/>
    </source>
</evidence>
<name>A0AAN6UVC3_9PEZI</name>
<evidence type="ECO:0000313" key="3">
    <source>
        <dbReference type="Proteomes" id="UP001304895"/>
    </source>
</evidence>
<accession>A0AAN6UVC3</accession>
<feature type="chain" id="PRO_5043018621" description="Secreted protein" evidence="1">
    <location>
        <begin position="32"/>
        <end position="79"/>
    </location>
</feature>
<evidence type="ECO:0000313" key="2">
    <source>
        <dbReference type="EMBL" id="KAK4138526.1"/>
    </source>
</evidence>
<feature type="signal peptide" evidence="1">
    <location>
        <begin position="1"/>
        <end position="31"/>
    </location>
</feature>
<dbReference type="Proteomes" id="UP001304895">
    <property type="component" value="Unassembled WGS sequence"/>
</dbReference>
<comment type="caution">
    <text evidence="2">The sequence shown here is derived from an EMBL/GenBank/DDBJ whole genome shotgun (WGS) entry which is preliminary data.</text>
</comment>
<sequence>MPLPARNRLRHFSSLLLSIFFCLSVVGPTSALCCVYYGLVIKRRRLGKEAKTPGGEDTTWALFWRVGGMKQHDTILYIA</sequence>
<protein>
    <recommendedName>
        <fullName evidence="4">Secreted protein</fullName>
    </recommendedName>
</protein>
<dbReference type="EMBL" id="MU853401">
    <property type="protein sequence ID" value="KAK4138526.1"/>
    <property type="molecule type" value="Genomic_DNA"/>
</dbReference>
<proteinExistence type="predicted"/>
<dbReference type="AlphaFoldDB" id="A0AAN6UVC3"/>
<gene>
    <name evidence="2" type="ORF">BT67DRAFT_12315</name>
</gene>
<keyword evidence="1" id="KW-0732">Signal</keyword>
<organism evidence="2 3">
    <name type="scientific">Trichocladium antarcticum</name>
    <dbReference type="NCBI Taxonomy" id="1450529"/>
    <lineage>
        <taxon>Eukaryota</taxon>
        <taxon>Fungi</taxon>
        <taxon>Dikarya</taxon>
        <taxon>Ascomycota</taxon>
        <taxon>Pezizomycotina</taxon>
        <taxon>Sordariomycetes</taxon>
        <taxon>Sordariomycetidae</taxon>
        <taxon>Sordariales</taxon>
        <taxon>Chaetomiaceae</taxon>
        <taxon>Trichocladium</taxon>
    </lineage>
</organism>
<reference evidence="2" key="1">
    <citation type="journal article" date="2023" name="Mol. Phylogenet. Evol.">
        <title>Genome-scale phylogeny and comparative genomics of the fungal order Sordariales.</title>
        <authorList>
            <person name="Hensen N."/>
            <person name="Bonometti L."/>
            <person name="Westerberg I."/>
            <person name="Brannstrom I.O."/>
            <person name="Guillou S."/>
            <person name="Cros-Aarteil S."/>
            <person name="Calhoun S."/>
            <person name="Haridas S."/>
            <person name="Kuo A."/>
            <person name="Mondo S."/>
            <person name="Pangilinan J."/>
            <person name="Riley R."/>
            <person name="LaButti K."/>
            <person name="Andreopoulos B."/>
            <person name="Lipzen A."/>
            <person name="Chen C."/>
            <person name="Yan M."/>
            <person name="Daum C."/>
            <person name="Ng V."/>
            <person name="Clum A."/>
            <person name="Steindorff A."/>
            <person name="Ohm R.A."/>
            <person name="Martin F."/>
            <person name="Silar P."/>
            <person name="Natvig D.O."/>
            <person name="Lalanne C."/>
            <person name="Gautier V."/>
            <person name="Ament-Velasquez S.L."/>
            <person name="Kruys A."/>
            <person name="Hutchinson M.I."/>
            <person name="Powell A.J."/>
            <person name="Barry K."/>
            <person name="Miller A.N."/>
            <person name="Grigoriev I.V."/>
            <person name="Debuchy R."/>
            <person name="Gladieux P."/>
            <person name="Hiltunen Thoren M."/>
            <person name="Johannesson H."/>
        </authorList>
    </citation>
    <scope>NUCLEOTIDE SEQUENCE</scope>
    <source>
        <strain evidence="2">CBS 123565</strain>
    </source>
</reference>
<evidence type="ECO:0008006" key="4">
    <source>
        <dbReference type="Google" id="ProtNLM"/>
    </source>
</evidence>
<reference evidence="2" key="2">
    <citation type="submission" date="2023-05" db="EMBL/GenBank/DDBJ databases">
        <authorList>
            <consortium name="Lawrence Berkeley National Laboratory"/>
            <person name="Steindorff A."/>
            <person name="Hensen N."/>
            <person name="Bonometti L."/>
            <person name="Westerberg I."/>
            <person name="Brannstrom I.O."/>
            <person name="Guillou S."/>
            <person name="Cros-Aarteil S."/>
            <person name="Calhoun S."/>
            <person name="Haridas S."/>
            <person name="Kuo A."/>
            <person name="Mondo S."/>
            <person name="Pangilinan J."/>
            <person name="Riley R."/>
            <person name="Labutti K."/>
            <person name="Andreopoulos B."/>
            <person name="Lipzen A."/>
            <person name="Chen C."/>
            <person name="Yanf M."/>
            <person name="Daum C."/>
            <person name="Ng V."/>
            <person name="Clum A."/>
            <person name="Ohm R."/>
            <person name="Martin F."/>
            <person name="Silar P."/>
            <person name="Natvig D."/>
            <person name="Lalanne C."/>
            <person name="Gautier V."/>
            <person name="Ament-Velasquez S.L."/>
            <person name="Kruys A."/>
            <person name="Hutchinson M.I."/>
            <person name="Powell A.J."/>
            <person name="Barry K."/>
            <person name="Miller A.N."/>
            <person name="Grigoriev I.V."/>
            <person name="Debuchy R."/>
            <person name="Gladieux P."/>
            <person name="Thoren M.H."/>
            <person name="Johannesson H."/>
        </authorList>
    </citation>
    <scope>NUCLEOTIDE SEQUENCE</scope>
    <source>
        <strain evidence="2">CBS 123565</strain>
    </source>
</reference>
<keyword evidence="3" id="KW-1185">Reference proteome</keyword>